<dbReference type="Pfam" id="PF05368">
    <property type="entry name" value="NmrA"/>
    <property type="match status" value="1"/>
</dbReference>
<organism evidence="4 5">
    <name type="scientific">Scytalidium lignicola</name>
    <name type="common">Hyphomycete</name>
    <dbReference type="NCBI Taxonomy" id="5539"/>
    <lineage>
        <taxon>Eukaryota</taxon>
        <taxon>Fungi</taxon>
        <taxon>Dikarya</taxon>
        <taxon>Ascomycota</taxon>
        <taxon>Pezizomycotina</taxon>
        <taxon>Leotiomycetes</taxon>
        <taxon>Leotiomycetes incertae sedis</taxon>
        <taxon>Scytalidium</taxon>
    </lineage>
</organism>
<dbReference type="InterPro" id="IPR036291">
    <property type="entry name" value="NAD(P)-bd_dom_sf"/>
</dbReference>
<proteinExistence type="predicted"/>
<dbReference type="InterPro" id="IPR051609">
    <property type="entry name" value="NmrA/Isoflavone_reductase-like"/>
</dbReference>
<dbReference type="OrthoDB" id="419598at2759"/>
<keyword evidence="5" id="KW-1185">Reference proteome</keyword>
<feature type="non-terminal residue" evidence="4">
    <location>
        <position position="1"/>
    </location>
</feature>
<evidence type="ECO:0000313" key="5">
    <source>
        <dbReference type="Proteomes" id="UP000258309"/>
    </source>
</evidence>
<dbReference type="GO" id="GO:0016491">
    <property type="term" value="F:oxidoreductase activity"/>
    <property type="evidence" value="ECO:0007669"/>
    <property type="project" value="UniProtKB-KW"/>
</dbReference>
<accession>A0A3E2HQ87</accession>
<evidence type="ECO:0000259" key="3">
    <source>
        <dbReference type="Pfam" id="PF05368"/>
    </source>
</evidence>
<dbReference type="Gene3D" id="3.40.50.720">
    <property type="entry name" value="NAD(P)-binding Rossmann-like Domain"/>
    <property type="match status" value="1"/>
</dbReference>
<reference evidence="4 5" key="1">
    <citation type="submission" date="2018-05" db="EMBL/GenBank/DDBJ databases">
        <title>Draft genome sequence of Scytalidium lignicola DSM 105466, a ubiquitous saprotrophic fungus.</title>
        <authorList>
            <person name="Buettner E."/>
            <person name="Gebauer A.M."/>
            <person name="Hofrichter M."/>
            <person name="Liers C."/>
            <person name="Kellner H."/>
        </authorList>
    </citation>
    <scope>NUCLEOTIDE SEQUENCE [LARGE SCALE GENOMIC DNA]</scope>
    <source>
        <strain evidence="4 5">DSM 105466</strain>
    </source>
</reference>
<dbReference type="SUPFAM" id="SSF51735">
    <property type="entry name" value="NAD(P)-binding Rossmann-fold domains"/>
    <property type="match status" value="1"/>
</dbReference>
<sequence>MAIGKQGRKIAIVGASGTIGGPTLAALLEIGIHTITILSRAESDAVFLPGIEVKKGSYTDQSFLVSALQGNDIMLLAIGRLGRDAQIPIIQAAAIAGVRWVVPSEFGPDPYAPLVKESPIIASKKKYRDLAEELGLSWISVVCNPYLDWSLENGYWSIDIKGRKAKLVDGGNSKFNTTTVNQTAKGVAALLSLTDAELSRYKNKPVFLSSVYTSIREMVDSVIRATGSSESDWDIKAVTYDDIIKATRVEATKGNLMAMVEEFYAVNTREGFGGDYQSKALADMKLLGMEQEDLDSVVRQVVRDI</sequence>
<dbReference type="InterPro" id="IPR008030">
    <property type="entry name" value="NmrA-like"/>
</dbReference>
<keyword evidence="1" id="KW-0521">NADP</keyword>
<dbReference type="Proteomes" id="UP000258309">
    <property type="component" value="Unassembled WGS sequence"/>
</dbReference>
<protein>
    <recommendedName>
        <fullName evidence="3">NmrA-like domain-containing protein</fullName>
    </recommendedName>
</protein>
<feature type="domain" description="NmrA-like" evidence="3">
    <location>
        <begin position="8"/>
        <end position="174"/>
    </location>
</feature>
<evidence type="ECO:0000256" key="1">
    <source>
        <dbReference type="ARBA" id="ARBA00022857"/>
    </source>
</evidence>
<dbReference type="PANTHER" id="PTHR47706:SF7">
    <property type="entry name" value="CIPA-LIKE, PUTATIVE (AFU_ORTHOLOGUE AFUA_1G01630)-RELATED"/>
    <property type="match status" value="1"/>
</dbReference>
<evidence type="ECO:0000256" key="2">
    <source>
        <dbReference type="ARBA" id="ARBA00023002"/>
    </source>
</evidence>
<name>A0A3E2HQ87_SCYLI</name>
<dbReference type="OMA" id="VPCEFGS"/>
<dbReference type="PANTHER" id="PTHR47706">
    <property type="entry name" value="NMRA-LIKE FAMILY PROTEIN"/>
    <property type="match status" value="1"/>
</dbReference>
<dbReference type="STRING" id="5539.A0A3E2HQ87"/>
<dbReference type="AlphaFoldDB" id="A0A3E2HQ87"/>
<gene>
    <name evidence="4" type="ORF">B7463_g795</name>
</gene>
<feature type="non-terminal residue" evidence="4">
    <location>
        <position position="305"/>
    </location>
</feature>
<dbReference type="EMBL" id="NCSJ02000007">
    <property type="protein sequence ID" value="RFU35504.1"/>
    <property type="molecule type" value="Genomic_DNA"/>
</dbReference>
<comment type="caution">
    <text evidence="4">The sequence shown here is derived from an EMBL/GenBank/DDBJ whole genome shotgun (WGS) entry which is preliminary data.</text>
</comment>
<keyword evidence="2" id="KW-0560">Oxidoreductase</keyword>
<evidence type="ECO:0000313" key="4">
    <source>
        <dbReference type="EMBL" id="RFU35504.1"/>
    </source>
</evidence>